<evidence type="ECO:0000256" key="6">
    <source>
        <dbReference type="PIRSR" id="PIRSR005054-50"/>
    </source>
</evidence>
<dbReference type="PANTHER" id="PTHR36984:SF1">
    <property type="entry name" value="CRISPR-ASSOCIATED ENDORIBONUCLEASE CAS6 1"/>
    <property type="match status" value="1"/>
</dbReference>
<evidence type="ECO:0000256" key="5">
    <source>
        <dbReference type="PIRSR" id="PIRSR005054-1"/>
    </source>
</evidence>
<feature type="active site" description="Proton donor" evidence="6">
    <location>
        <position position="43"/>
    </location>
</feature>
<dbReference type="Pfam" id="PF01881">
    <property type="entry name" value="Cas_Cas6_C"/>
    <property type="match status" value="1"/>
</dbReference>
<dbReference type="Proteomes" id="UP000600363">
    <property type="component" value="Unassembled WGS sequence"/>
</dbReference>
<evidence type="ECO:0000256" key="4">
    <source>
        <dbReference type="PIRNR" id="PIRNR005054"/>
    </source>
</evidence>
<keyword evidence="3" id="KW-0051">Antiviral defense</keyword>
<feature type="active site" description="Proton acceptor" evidence="6">
    <location>
        <position position="28"/>
    </location>
</feature>
<accession>A0A832VXJ2</accession>
<dbReference type="AlphaFoldDB" id="A0A832VXJ2"/>
<dbReference type="GO" id="GO:0003723">
    <property type="term" value="F:RNA binding"/>
    <property type="evidence" value="ECO:0007669"/>
    <property type="project" value="UniProtKB-KW"/>
</dbReference>
<evidence type="ECO:0000313" key="8">
    <source>
        <dbReference type="EMBL" id="HIH69798.1"/>
    </source>
</evidence>
<feature type="site" description="Transition state stabilizer" evidence="5">
    <location>
        <position position="49"/>
    </location>
</feature>
<dbReference type="RefSeq" id="WP_042688052.1">
    <property type="nucleotide sequence ID" value="NZ_DUIH01000012.1"/>
</dbReference>
<organism evidence="8 9">
    <name type="scientific">Methermicoccus shengliensis</name>
    <dbReference type="NCBI Taxonomy" id="660064"/>
    <lineage>
        <taxon>Archaea</taxon>
        <taxon>Methanobacteriati</taxon>
        <taxon>Methanobacteriota</taxon>
        <taxon>Stenosarchaea group</taxon>
        <taxon>Methanomicrobia</taxon>
        <taxon>Methanosarcinales</taxon>
        <taxon>Methermicoccaceae</taxon>
        <taxon>Methermicoccus</taxon>
    </lineage>
</organism>
<protein>
    <recommendedName>
        <fullName evidence="4">CRISPR-associated endoribonuclease</fullName>
    </recommendedName>
</protein>
<proteinExistence type="inferred from homology"/>
<dbReference type="GO" id="GO:0051607">
    <property type="term" value="P:defense response to virus"/>
    <property type="evidence" value="ECO:0007669"/>
    <property type="project" value="UniProtKB-KW"/>
</dbReference>
<dbReference type="GO" id="GO:0016788">
    <property type="term" value="F:hydrolase activity, acting on ester bonds"/>
    <property type="evidence" value="ECO:0007669"/>
    <property type="project" value="InterPro"/>
</dbReference>
<evidence type="ECO:0000313" key="9">
    <source>
        <dbReference type="Proteomes" id="UP000600363"/>
    </source>
</evidence>
<sequence length="240" mass="27560">MRLRIDLICTSNPVIDMNSSYHLASLFYRALQRSNPHLSLELHSTPGFKFFTFSKLMVENREFVIEGDRMHLKNRNTHVFFSSPRNEIAAAVVSGLLEKPEISIGGAEFVLSGIKVMREKEIGEREKFVTLSPVSVTTVVEEGGKKKIWDLFPDEPRFYENVRKNLVRKFRSLHGRDPEDEELEIRVLNAKPKMIRIKDTYHRATEMVFEASGSRELLEMGYKAGFGERNSMGFGMVKAL</sequence>
<dbReference type="NCBIfam" id="TIGR01877">
    <property type="entry name" value="cas_cas6"/>
    <property type="match status" value="1"/>
</dbReference>
<keyword evidence="2" id="KW-0694">RNA-binding</keyword>
<dbReference type="PANTHER" id="PTHR36984">
    <property type="entry name" value="CRISPR-ASSOCIATED ENDORIBONUCLEASE CAS6 1"/>
    <property type="match status" value="1"/>
</dbReference>
<dbReference type="Gene3D" id="3.30.70.1890">
    <property type="match status" value="1"/>
</dbReference>
<dbReference type="Pfam" id="PF21350">
    <property type="entry name" value="Cas6_I-A"/>
    <property type="match status" value="1"/>
</dbReference>
<dbReference type="InterPro" id="IPR045747">
    <property type="entry name" value="CRISPR-assoc_prot_Cas6_N_sf"/>
</dbReference>
<gene>
    <name evidence="8" type="primary">cas6</name>
    <name evidence="8" type="ORF">HA299_04160</name>
</gene>
<dbReference type="Gene3D" id="3.30.70.1900">
    <property type="match status" value="1"/>
</dbReference>
<evidence type="ECO:0000259" key="7">
    <source>
        <dbReference type="Pfam" id="PF01881"/>
    </source>
</evidence>
<evidence type="ECO:0000256" key="2">
    <source>
        <dbReference type="ARBA" id="ARBA00022884"/>
    </source>
</evidence>
<dbReference type="InterPro" id="IPR010156">
    <property type="entry name" value="CRISPR-assoc_prot_Cas6"/>
</dbReference>
<reference evidence="8" key="1">
    <citation type="journal article" date="2020" name="bioRxiv">
        <title>A rank-normalized archaeal taxonomy based on genome phylogeny resolves widespread incomplete and uneven classifications.</title>
        <authorList>
            <person name="Rinke C."/>
            <person name="Chuvochina M."/>
            <person name="Mussig A.J."/>
            <person name="Chaumeil P.-A."/>
            <person name="Waite D.W."/>
            <person name="Whitman W.B."/>
            <person name="Parks D.H."/>
            <person name="Hugenholtz P."/>
        </authorList>
    </citation>
    <scope>NUCLEOTIDE SEQUENCE</scope>
    <source>
        <strain evidence="8">UBA12518</strain>
    </source>
</reference>
<name>A0A832VXJ2_9EURY</name>
<comment type="caution">
    <text evidence="8">The sequence shown here is derived from an EMBL/GenBank/DDBJ whole genome shotgun (WGS) entry which is preliminary data.</text>
</comment>
<comment type="similarity">
    <text evidence="1 4">Belongs to the CRISPR-associated protein Cas6/Cse3/CasE family.</text>
</comment>
<dbReference type="PIRSF" id="PIRSF005054">
    <property type="entry name" value="PF1131"/>
    <property type="match status" value="1"/>
</dbReference>
<dbReference type="EMBL" id="DUIH01000012">
    <property type="protein sequence ID" value="HIH69798.1"/>
    <property type="molecule type" value="Genomic_DNA"/>
</dbReference>
<evidence type="ECO:0000256" key="3">
    <source>
        <dbReference type="ARBA" id="ARBA00023118"/>
    </source>
</evidence>
<evidence type="ECO:0000256" key="1">
    <source>
        <dbReference type="ARBA" id="ARBA00005937"/>
    </source>
</evidence>
<comment type="function">
    <text evidence="4">CRISPR (clustered regularly interspaced short palindromic repeat), is an adaptive immune system that provides protection against mobile genetic elements (viruses, transposable elements and conjugative plasmids). CRISPR clusters contain sequences complementary to antecedent mobile elements and target invading nucleic acids. CRISPR clusters are transcribed and processed into CRISPR RNA (crRNA).</text>
</comment>
<feature type="domain" description="CRISPR associated protein Cas6 C-terminal" evidence="7">
    <location>
        <begin position="118"/>
        <end position="238"/>
    </location>
</feature>
<dbReference type="InterPro" id="IPR049435">
    <property type="entry name" value="Cas_Cas6_C"/>
</dbReference>